<evidence type="ECO:0000313" key="3">
    <source>
        <dbReference type="Proteomes" id="UP001346869"/>
    </source>
</evidence>
<feature type="compositionally biased region" description="Basic and acidic residues" evidence="1">
    <location>
        <begin position="60"/>
        <end position="73"/>
    </location>
</feature>
<dbReference type="Proteomes" id="UP001346869">
    <property type="component" value="Unassembled WGS sequence"/>
</dbReference>
<name>A0AAN7WY12_ELEMC</name>
<comment type="caution">
    <text evidence="2">The sequence shown here is derived from an EMBL/GenBank/DDBJ whole genome shotgun (WGS) entry which is preliminary data.</text>
</comment>
<protein>
    <submittedName>
        <fullName evidence="2">Uncharacterized protein</fullName>
    </submittedName>
</protein>
<evidence type="ECO:0000313" key="2">
    <source>
        <dbReference type="EMBL" id="KAK5850927.1"/>
    </source>
</evidence>
<reference evidence="2 3" key="1">
    <citation type="journal article" date="2023" name="Genes (Basel)">
        <title>Chromosome-Level Genome Assembly and Circadian Gene Repertoire of the Patagonia Blennie Eleginops maclovinus-The Closest Ancestral Proxy of Antarctic Cryonotothenioids.</title>
        <authorList>
            <person name="Cheng C.C."/>
            <person name="Rivera-Colon A.G."/>
            <person name="Minhas B.F."/>
            <person name="Wilson L."/>
            <person name="Rayamajhi N."/>
            <person name="Vargas-Chacoff L."/>
            <person name="Catchen J.M."/>
        </authorList>
    </citation>
    <scope>NUCLEOTIDE SEQUENCE [LARGE SCALE GENOMIC DNA]</scope>
    <source>
        <strain evidence="2">JMC-PN-2008</strain>
    </source>
</reference>
<dbReference type="EMBL" id="JAUZQC010000022">
    <property type="protein sequence ID" value="KAK5850927.1"/>
    <property type="molecule type" value="Genomic_DNA"/>
</dbReference>
<organism evidence="2 3">
    <name type="scientific">Eleginops maclovinus</name>
    <name type="common">Patagonian blennie</name>
    <name type="synonym">Eleginus maclovinus</name>
    <dbReference type="NCBI Taxonomy" id="56733"/>
    <lineage>
        <taxon>Eukaryota</taxon>
        <taxon>Metazoa</taxon>
        <taxon>Chordata</taxon>
        <taxon>Craniata</taxon>
        <taxon>Vertebrata</taxon>
        <taxon>Euteleostomi</taxon>
        <taxon>Actinopterygii</taxon>
        <taxon>Neopterygii</taxon>
        <taxon>Teleostei</taxon>
        <taxon>Neoteleostei</taxon>
        <taxon>Acanthomorphata</taxon>
        <taxon>Eupercaria</taxon>
        <taxon>Perciformes</taxon>
        <taxon>Notothenioidei</taxon>
        <taxon>Eleginopidae</taxon>
        <taxon>Eleginops</taxon>
    </lineage>
</organism>
<dbReference type="AlphaFoldDB" id="A0AAN7WY12"/>
<feature type="region of interest" description="Disordered" evidence="1">
    <location>
        <begin position="34"/>
        <end position="73"/>
    </location>
</feature>
<accession>A0AAN7WY12</accession>
<gene>
    <name evidence="2" type="ORF">PBY51_001762</name>
</gene>
<proteinExistence type="predicted"/>
<evidence type="ECO:0000256" key="1">
    <source>
        <dbReference type="SAM" id="MobiDB-lite"/>
    </source>
</evidence>
<reference evidence="2 3" key="2">
    <citation type="journal article" date="2023" name="Mol. Biol. Evol.">
        <title>Genomics of Secondarily Temperate Adaptation in the Only Non-Antarctic Icefish.</title>
        <authorList>
            <person name="Rivera-Colon A.G."/>
            <person name="Rayamajhi N."/>
            <person name="Minhas B.F."/>
            <person name="Madrigal G."/>
            <person name="Bilyk K.T."/>
            <person name="Yoon V."/>
            <person name="Hune M."/>
            <person name="Gregory S."/>
            <person name="Cheng C.H.C."/>
            <person name="Catchen J.M."/>
        </authorList>
    </citation>
    <scope>NUCLEOTIDE SEQUENCE [LARGE SCALE GENOMIC DNA]</scope>
    <source>
        <strain evidence="2">JMC-PN-2008</strain>
    </source>
</reference>
<feature type="compositionally biased region" description="Gly residues" evidence="1">
    <location>
        <begin position="38"/>
        <end position="54"/>
    </location>
</feature>
<keyword evidence="3" id="KW-1185">Reference proteome</keyword>
<sequence length="73" mass="7798">MEGWCRKAEEIWGEIGEGGLWGATDGTPRCEGRRLPRVGGGGVGADKWGVGGGTFPQSASRDDEEGHWLHECV</sequence>